<keyword evidence="2" id="KW-1185">Reference proteome</keyword>
<evidence type="ECO:0000313" key="2">
    <source>
        <dbReference type="Proteomes" id="UP000325141"/>
    </source>
</evidence>
<dbReference type="EMBL" id="VWSG01000001">
    <property type="protein sequence ID" value="KAA5538228.1"/>
    <property type="molecule type" value="Genomic_DNA"/>
</dbReference>
<protein>
    <recommendedName>
        <fullName evidence="3">TonB protein C-terminal</fullName>
    </recommendedName>
</protein>
<evidence type="ECO:0000313" key="1">
    <source>
        <dbReference type="EMBL" id="KAA5538228.1"/>
    </source>
</evidence>
<name>A0A5M6CSD3_9FLAO</name>
<dbReference type="SUPFAM" id="SSF74653">
    <property type="entry name" value="TolA/TonB C-terminal domain"/>
    <property type="match status" value="1"/>
</dbReference>
<gene>
    <name evidence="1" type="ORF">F0460_01095</name>
</gene>
<reference evidence="1 2" key="1">
    <citation type="submission" date="2019-09" db="EMBL/GenBank/DDBJ databases">
        <title>Genome sequence and assembly of Flavobacterium sp.</title>
        <authorList>
            <person name="Chhetri G."/>
        </authorList>
    </citation>
    <scope>NUCLEOTIDE SEQUENCE [LARGE SCALE GENOMIC DNA]</scope>
    <source>
        <strain evidence="1 2">SNL9</strain>
    </source>
</reference>
<dbReference type="AlphaFoldDB" id="A0A5M6CSD3"/>
<dbReference type="Proteomes" id="UP000325141">
    <property type="component" value="Unassembled WGS sequence"/>
</dbReference>
<comment type="caution">
    <text evidence="1">The sequence shown here is derived from an EMBL/GenBank/DDBJ whole genome shotgun (WGS) entry which is preliminary data.</text>
</comment>
<dbReference type="RefSeq" id="WP_150009469.1">
    <property type="nucleotide sequence ID" value="NZ_VWSG01000001.1"/>
</dbReference>
<organism evidence="1 2">
    <name type="scientific">Paenimyroides baculatum</name>
    <dbReference type="NCBI Taxonomy" id="2608000"/>
    <lineage>
        <taxon>Bacteria</taxon>
        <taxon>Pseudomonadati</taxon>
        <taxon>Bacteroidota</taxon>
        <taxon>Flavobacteriia</taxon>
        <taxon>Flavobacteriales</taxon>
        <taxon>Flavobacteriaceae</taxon>
        <taxon>Paenimyroides</taxon>
    </lineage>
</organism>
<proteinExistence type="predicted"/>
<dbReference type="Gene3D" id="3.30.1150.10">
    <property type="match status" value="1"/>
</dbReference>
<sequence>MKSLIIIIFFLLARFQLTAQEKGWIIQVCGDPSYDYKTKKADLIKGEDYIYKLVHKKAQPQEGFDAFFKDLTINIKEELGDKIKRPSTLKHIVIKIRFVVEKDGSLTNMTIVDDKLSLANDVFNIINMKPKWKPAEFENKIVRMHFTLPIKIMLD</sequence>
<accession>A0A5M6CSD3</accession>
<evidence type="ECO:0008006" key="3">
    <source>
        <dbReference type="Google" id="ProtNLM"/>
    </source>
</evidence>